<accession>A0A7V8NSD3</accession>
<keyword evidence="3" id="KW-1133">Transmembrane helix</keyword>
<dbReference type="InterPro" id="IPR007813">
    <property type="entry name" value="PilN"/>
</dbReference>
<name>A0A7V8NSD3_9BACT</name>
<proteinExistence type="predicted"/>
<keyword evidence="1" id="KW-0175">Coiled coil</keyword>
<evidence type="ECO:0000256" key="1">
    <source>
        <dbReference type="SAM" id="Coils"/>
    </source>
</evidence>
<dbReference type="PANTHER" id="PTHR40278:SF1">
    <property type="entry name" value="DNA UTILIZATION PROTEIN HOFN"/>
    <property type="match status" value="1"/>
</dbReference>
<organism evidence="4 5">
    <name type="scientific">Candidatus Acidiferrum panamense</name>
    <dbReference type="NCBI Taxonomy" id="2741543"/>
    <lineage>
        <taxon>Bacteria</taxon>
        <taxon>Pseudomonadati</taxon>
        <taxon>Acidobacteriota</taxon>
        <taxon>Terriglobia</taxon>
        <taxon>Candidatus Acidiferrales</taxon>
        <taxon>Candidatus Acidiferrum</taxon>
    </lineage>
</organism>
<evidence type="ECO:0000256" key="2">
    <source>
        <dbReference type="SAM" id="MobiDB-lite"/>
    </source>
</evidence>
<feature type="region of interest" description="Disordered" evidence="2">
    <location>
        <begin position="193"/>
        <end position="214"/>
    </location>
</feature>
<protein>
    <submittedName>
        <fullName evidence="4">PilN domain-containing protein</fullName>
    </submittedName>
</protein>
<reference evidence="4" key="1">
    <citation type="submission" date="2020-06" db="EMBL/GenBank/DDBJ databases">
        <title>Legume-microbial interactions unlock mineral nutrients during tropical forest succession.</title>
        <authorList>
            <person name="Epihov D.Z."/>
        </authorList>
    </citation>
    <scope>NUCLEOTIDE SEQUENCE [LARGE SCALE GENOMIC DNA]</scope>
    <source>
        <strain evidence="4">Pan2503</strain>
    </source>
</reference>
<gene>
    <name evidence="4" type="ORF">HRJ53_16730</name>
</gene>
<sequence>MIRINLLGQTRPKASRRPTMAVDTGGAMPVAFIGAGVLVGVLVLGFFYYTWEKQLTEENNKIKALQIQKTELEQTKQQVEAFEKQKTVLQQRVNTIEQLQRDRTGGQDLLDMVANTVSRTENLWLTQMTRKGNSLAMDGASASINAVANFITALKRSGYFQKVEILESKQDDKNQAVQTYVFQITAEIAPPQPAQARVANTPTLSAAKTPARKG</sequence>
<dbReference type="Pfam" id="PF05137">
    <property type="entry name" value="PilN"/>
    <property type="match status" value="1"/>
</dbReference>
<dbReference type="AlphaFoldDB" id="A0A7V8NSD3"/>
<dbReference type="Proteomes" id="UP000567293">
    <property type="component" value="Unassembled WGS sequence"/>
</dbReference>
<dbReference type="InterPro" id="IPR052534">
    <property type="entry name" value="Extracell_DNA_Util/SecSys_Comp"/>
</dbReference>
<evidence type="ECO:0000313" key="4">
    <source>
        <dbReference type="EMBL" id="MBA0086628.1"/>
    </source>
</evidence>
<evidence type="ECO:0000256" key="3">
    <source>
        <dbReference type="SAM" id="Phobius"/>
    </source>
</evidence>
<feature type="coiled-coil region" evidence="1">
    <location>
        <begin position="55"/>
        <end position="99"/>
    </location>
</feature>
<keyword evidence="3" id="KW-0472">Membrane</keyword>
<evidence type="ECO:0000313" key="5">
    <source>
        <dbReference type="Proteomes" id="UP000567293"/>
    </source>
</evidence>
<feature type="transmembrane region" description="Helical" evidence="3">
    <location>
        <begin position="21"/>
        <end position="51"/>
    </location>
</feature>
<keyword evidence="3" id="KW-0812">Transmembrane</keyword>
<keyword evidence="5" id="KW-1185">Reference proteome</keyword>
<comment type="caution">
    <text evidence="4">The sequence shown here is derived from an EMBL/GenBank/DDBJ whole genome shotgun (WGS) entry which is preliminary data.</text>
</comment>
<dbReference type="EMBL" id="JACDQQ010001602">
    <property type="protein sequence ID" value="MBA0086628.1"/>
    <property type="molecule type" value="Genomic_DNA"/>
</dbReference>
<dbReference type="PANTHER" id="PTHR40278">
    <property type="entry name" value="DNA UTILIZATION PROTEIN HOFN"/>
    <property type="match status" value="1"/>
</dbReference>